<dbReference type="Proteomes" id="UP000054826">
    <property type="component" value="Unassembled WGS sequence"/>
</dbReference>
<comment type="caution">
    <text evidence="1">The sequence shown here is derived from an EMBL/GenBank/DDBJ whole genome shotgun (WGS) entry which is preliminary data.</text>
</comment>
<sequence>LHSPKENIPQALLRATPQGIKKFAYALRLRPKHFVAQHLPLGYPKGLPQAIPLAVVKFA</sequence>
<feature type="non-terminal residue" evidence="1">
    <location>
        <position position="1"/>
    </location>
</feature>
<gene>
    <name evidence="1" type="ORF">T4C_6934</name>
</gene>
<name>A0A0V1GYV1_TRIPS</name>
<proteinExistence type="predicted"/>
<evidence type="ECO:0000313" key="1">
    <source>
        <dbReference type="EMBL" id="KRZ02964.1"/>
    </source>
</evidence>
<dbReference type="AlphaFoldDB" id="A0A0V1GYV1"/>
<reference evidence="1 2" key="1">
    <citation type="submission" date="2015-01" db="EMBL/GenBank/DDBJ databases">
        <title>Evolution of Trichinella species and genotypes.</title>
        <authorList>
            <person name="Korhonen P.K."/>
            <person name="Edoardo P."/>
            <person name="Giuseppe L.R."/>
            <person name="Gasser R.B."/>
        </authorList>
    </citation>
    <scope>NUCLEOTIDE SEQUENCE [LARGE SCALE GENOMIC DNA]</scope>
    <source>
        <strain evidence="1">ISS176</strain>
    </source>
</reference>
<dbReference type="EMBL" id="JYDV01000788">
    <property type="protein sequence ID" value="KRZ02964.1"/>
    <property type="molecule type" value="Genomic_DNA"/>
</dbReference>
<protein>
    <submittedName>
        <fullName evidence="1">Uncharacterized protein</fullName>
    </submittedName>
</protein>
<accession>A0A0V1GYV1</accession>
<organism evidence="1 2">
    <name type="scientific">Trichinella pseudospiralis</name>
    <name type="common">Parasitic roundworm</name>
    <dbReference type="NCBI Taxonomy" id="6337"/>
    <lineage>
        <taxon>Eukaryota</taxon>
        <taxon>Metazoa</taxon>
        <taxon>Ecdysozoa</taxon>
        <taxon>Nematoda</taxon>
        <taxon>Enoplea</taxon>
        <taxon>Dorylaimia</taxon>
        <taxon>Trichinellida</taxon>
        <taxon>Trichinellidae</taxon>
        <taxon>Trichinella</taxon>
    </lineage>
</organism>
<evidence type="ECO:0000313" key="2">
    <source>
        <dbReference type="Proteomes" id="UP000054826"/>
    </source>
</evidence>
<feature type="non-terminal residue" evidence="1">
    <location>
        <position position="59"/>
    </location>
</feature>